<feature type="domain" description="DUF3298" evidence="1">
    <location>
        <begin position="176"/>
        <end position="247"/>
    </location>
</feature>
<dbReference type="EMBL" id="JANSUY010000011">
    <property type="protein sequence ID" value="MCR9015924.1"/>
    <property type="molecule type" value="Genomic_DNA"/>
</dbReference>
<evidence type="ECO:0000259" key="1">
    <source>
        <dbReference type="Pfam" id="PF11738"/>
    </source>
</evidence>
<accession>A0A9X2P433</accession>
<dbReference type="InterPro" id="IPR025303">
    <property type="entry name" value="PdaC"/>
</dbReference>
<dbReference type="Gene3D" id="3.90.640.20">
    <property type="entry name" value="Heat-shock cognate protein, ATPase"/>
    <property type="match status" value="1"/>
</dbReference>
<protein>
    <submittedName>
        <fullName evidence="3">DUF3298 and DUF4163 domain-containing protein</fullName>
    </submittedName>
</protein>
<proteinExistence type="predicted"/>
<evidence type="ECO:0000313" key="4">
    <source>
        <dbReference type="Proteomes" id="UP001142175"/>
    </source>
</evidence>
<dbReference type="InterPro" id="IPR021729">
    <property type="entry name" value="DUF3298"/>
</dbReference>
<reference evidence="3" key="1">
    <citation type="submission" date="2022-08" db="EMBL/GenBank/DDBJ databases">
        <authorList>
            <person name="Zhang D."/>
        </authorList>
    </citation>
    <scope>NUCLEOTIDE SEQUENCE</scope>
    <source>
        <strain evidence="3">XJ19-11</strain>
    </source>
</reference>
<dbReference type="Pfam" id="PF13739">
    <property type="entry name" value="PdaC"/>
    <property type="match status" value="1"/>
</dbReference>
<evidence type="ECO:0000313" key="3">
    <source>
        <dbReference type="EMBL" id="MCR9015924.1"/>
    </source>
</evidence>
<name>A0A9X2P433_9BACT</name>
<dbReference type="Pfam" id="PF11738">
    <property type="entry name" value="DUF3298"/>
    <property type="match status" value="1"/>
</dbReference>
<dbReference type="Proteomes" id="UP001142175">
    <property type="component" value="Unassembled WGS sequence"/>
</dbReference>
<keyword evidence="4" id="KW-1185">Reference proteome</keyword>
<dbReference type="AlphaFoldDB" id="A0A9X2P433"/>
<dbReference type="Gene3D" id="3.30.565.40">
    <property type="entry name" value="Fervidobacterium nodosum Rt17-B1 like"/>
    <property type="match status" value="1"/>
</dbReference>
<evidence type="ECO:0000259" key="2">
    <source>
        <dbReference type="Pfam" id="PF13739"/>
    </source>
</evidence>
<comment type="caution">
    <text evidence="3">The sequence shown here is derived from an EMBL/GenBank/DDBJ whole genome shotgun (WGS) entry which is preliminary data.</text>
</comment>
<sequence>MMNFQKVKYSGVGLFLYLSFFFSSCQIGKKEVDSLRFESKVFEKDSCLGSECARIRLAYPYFEGAGESSDFLNVHVEQQMVMFLNIGESQEIVPLDSAVSSFFHSYLEFKNEFDSPQEWEITVDAKVALQSQKMICIAFDTFSYTGGAHPNTYRLYLNFGLDKNSPLKNEDLVLDKANLLKLAESKFKKYHNVDELSGLSEDNRFFLENDKDFFLPASMGFEDEEFILYYNPYEIGPYVMGSTELRFTKEEVKGLVRIP</sequence>
<dbReference type="RefSeq" id="WP_258423787.1">
    <property type="nucleotide sequence ID" value="NZ_JANSUY010000011.1"/>
</dbReference>
<organism evidence="3 4">
    <name type="scientific">Aquiflexum gelatinilyticum</name>
    <dbReference type="NCBI Taxonomy" id="2961943"/>
    <lineage>
        <taxon>Bacteria</taxon>
        <taxon>Pseudomonadati</taxon>
        <taxon>Bacteroidota</taxon>
        <taxon>Cytophagia</taxon>
        <taxon>Cytophagales</taxon>
        <taxon>Cyclobacteriaceae</taxon>
        <taxon>Aquiflexum</taxon>
    </lineage>
</organism>
<gene>
    <name evidence="3" type="ORF">NU887_12840</name>
</gene>
<dbReference type="InterPro" id="IPR037126">
    <property type="entry name" value="PdaC/RsiV-like_sf"/>
</dbReference>
<feature type="domain" description="Deacetylase PdaC" evidence="2">
    <location>
        <begin position="50"/>
        <end position="152"/>
    </location>
</feature>
<dbReference type="PROSITE" id="PS51257">
    <property type="entry name" value="PROKAR_LIPOPROTEIN"/>
    <property type="match status" value="1"/>
</dbReference>